<evidence type="ECO:0000313" key="2">
    <source>
        <dbReference type="EMBL" id="ODP26257.1"/>
    </source>
</evidence>
<dbReference type="GO" id="GO:0016746">
    <property type="term" value="F:acyltransferase activity"/>
    <property type="evidence" value="ECO:0007669"/>
    <property type="project" value="UniProtKB-KW"/>
</dbReference>
<dbReference type="SUPFAM" id="SSF55681">
    <property type="entry name" value="Class II aaRS and biotin synthetases"/>
    <property type="match status" value="1"/>
</dbReference>
<dbReference type="InterPro" id="IPR004143">
    <property type="entry name" value="BPL_LPL_catalytic"/>
</dbReference>
<keyword evidence="2" id="KW-0012">Acyltransferase</keyword>
<dbReference type="PROSITE" id="PS51733">
    <property type="entry name" value="BPL_LPL_CATALYTIC"/>
    <property type="match status" value="1"/>
</dbReference>
<dbReference type="EC" id="2.3.1.204" evidence="2"/>
<evidence type="ECO:0000259" key="1">
    <source>
        <dbReference type="PROSITE" id="PS51733"/>
    </source>
</evidence>
<sequence length="281" mass="31504">MSADNHRHSIPTLIDVPVGLEQAVWVERPLVEQGDSILAPLAWEELMCRQVGQGHPPVIHLWRHTDGMAIGLRDRRLTYATQAMEQFRQKGTSVCVRPSGGAAVPLHPGILNLSIILPNPKRNISIHRDFRFMADWISRAVDPWNTHSHVGEIEGAFCPGDYDVSIAGRKFCGIAQRRQAKAYIITAFIIVEGRGDELSAGIRRFYDLAVGEQDKGYPVVQQGTMGSLSELAQVPDVTSYTEQLKSILAEGQSIEMIKEQTLFSPQDIQQMEEYLIQRYDE</sequence>
<accession>A0A1E3KXJ3</accession>
<gene>
    <name evidence="2" type="primary">lipL</name>
    <name evidence="2" type="ORF">PTI45_04097</name>
</gene>
<protein>
    <submittedName>
        <fullName evidence="2">Octanoyl-[GcvH]:protein N-octanoyltransferase</fullName>
        <ecNumber evidence="2">2.3.1.204</ecNumber>
    </submittedName>
</protein>
<dbReference type="AlphaFoldDB" id="A0A1E3KXJ3"/>
<keyword evidence="2" id="KW-0808">Transferase</keyword>
<dbReference type="STRING" id="1886670.PTI45_04097"/>
<comment type="caution">
    <text evidence="2">The sequence shown here is derived from an EMBL/GenBank/DDBJ whole genome shotgun (WGS) entry which is preliminary data.</text>
</comment>
<reference evidence="2 3" key="1">
    <citation type="submission" date="2016-08" db="EMBL/GenBank/DDBJ databases">
        <title>Genome sequencing of Paenibacillus sp. TI45-13ar, isolated from Korean traditional nuruk.</title>
        <authorList>
            <person name="Kim S.-J."/>
        </authorList>
    </citation>
    <scope>NUCLEOTIDE SEQUENCE [LARGE SCALE GENOMIC DNA]</scope>
    <source>
        <strain evidence="2 3">TI45-13ar</strain>
    </source>
</reference>
<dbReference type="GO" id="GO:0140096">
    <property type="term" value="F:catalytic activity, acting on a protein"/>
    <property type="evidence" value="ECO:0007669"/>
    <property type="project" value="UniProtKB-ARBA"/>
</dbReference>
<dbReference type="RefSeq" id="WP_069329424.1">
    <property type="nucleotide sequence ID" value="NZ_MDER01000086.1"/>
</dbReference>
<feature type="domain" description="BPL/LPL catalytic" evidence="1">
    <location>
        <begin position="53"/>
        <end position="256"/>
    </location>
</feature>
<dbReference type="Proteomes" id="UP000094578">
    <property type="component" value="Unassembled WGS sequence"/>
</dbReference>
<dbReference type="EMBL" id="MDER01000086">
    <property type="protein sequence ID" value="ODP26257.1"/>
    <property type="molecule type" value="Genomic_DNA"/>
</dbReference>
<dbReference type="InterPro" id="IPR050664">
    <property type="entry name" value="Octanoyltrans_LipM/LipL"/>
</dbReference>
<dbReference type="PANTHER" id="PTHR43679">
    <property type="entry name" value="OCTANOYLTRANSFERASE LIPM-RELATED"/>
    <property type="match status" value="1"/>
</dbReference>
<keyword evidence="3" id="KW-1185">Reference proteome</keyword>
<dbReference type="InterPro" id="IPR045864">
    <property type="entry name" value="aa-tRNA-synth_II/BPL/LPL"/>
</dbReference>
<evidence type="ECO:0000313" key="3">
    <source>
        <dbReference type="Proteomes" id="UP000094578"/>
    </source>
</evidence>
<proteinExistence type="predicted"/>
<organism evidence="2 3">
    <name type="scientific">Paenibacillus nuruki</name>
    <dbReference type="NCBI Taxonomy" id="1886670"/>
    <lineage>
        <taxon>Bacteria</taxon>
        <taxon>Bacillati</taxon>
        <taxon>Bacillota</taxon>
        <taxon>Bacilli</taxon>
        <taxon>Bacillales</taxon>
        <taxon>Paenibacillaceae</taxon>
        <taxon>Paenibacillus</taxon>
    </lineage>
</organism>
<dbReference type="PANTHER" id="PTHR43679:SF2">
    <property type="entry name" value="OCTANOYL-[GCVH]:PROTEIN N-OCTANOYLTRANSFERASE"/>
    <property type="match status" value="1"/>
</dbReference>
<dbReference type="GO" id="GO:0009249">
    <property type="term" value="P:protein lipoylation"/>
    <property type="evidence" value="ECO:0007669"/>
    <property type="project" value="UniProtKB-ARBA"/>
</dbReference>
<dbReference type="PATRIC" id="fig|1886670.3.peg.4127"/>
<dbReference type="Pfam" id="PF21948">
    <property type="entry name" value="LplA-B_cat"/>
    <property type="match status" value="1"/>
</dbReference>
<dbReference type="Gene3D" id="3.30.930.10">
    <property type="entry name" value="Bira Bifunctional Protein, Domain 2"/>
    <property type="match status" value="1"/>
</dbReference>
<name>A0A1E3KXJ3_9BACL</name>